<reference evidence="1" key="1">
    <citation type="submission" date="2023-07" db="EMBL/GenBank/DDBJ databases">
        <title>Functional and genomic diversity of the sorghum phyllosphere microbiome.</title>
        <authorList>
            <person name="Shade A."/>
        </authorList>
    </citation>
    <scope>NUCLEOTIDE SEQUENCE</scope>
    <source>
        <strain evidence="1">SORGH_AS_0457</strain>
    </source>
</reference>
<evidence type="ECO:0000313" key="1">
    <source>
        <dbReference type="EMBL" id="MDQ1107663.1"/>
    </source>
</evidence>
<dbReference type="Proteomes" id="UP001226084">
    <property type="component" value="Unassembled WGS sequence"/>
</dbReference>
<organism evidence="1 2">
    <name type="scientific">Stenotrophomonas rhizophila</name>
    <dbReference type="NCBI Taxonomy" id="216778"/>
    <lineage>
        <taxon>Bacteria</taxon>
        <taxon>Pseudomonadati</taxon>
        <taxon>Pseudomonadota</taxon>
        <taxon>Gammaproteobacteria</taxon>
        <taxon>Lysobacterales</taxon>
        <taxon>Lysobacteraceae</taxon>
        <taxon>Stenotrophomonas</taxon>
    </lineage>
</organism>
<dbReference type="EMBL" id="JAUTAS010000001">
    <property type="protein sequence ID" value="MDQ1107663.1"/>
    <property type="molecule type" value="Genomic_DNA"/>
</dbReference>
<comment type="caution">
    <text evidence="1">The sequence shown here is derived from an EMBL/GenBank/DDBJ whole genome shotgun (WGS) entry which is preliminary data.</text>
</comment>
<dbReference type="RefSeq" id="WP_307106429.1">
    <property type="nucleotide sequence ID" value="NZ_JAUTAS010000001.1"/>
</dbReference>
<evidence type="ECO:0000313" key="2">
    <source>
        <dbReference type="Proteomes" id="UP001226084"/>
    </source>
</evidence>
<gene>
    <name evidence="1" type="ORF">QE424_000822</name>
</gene>
<dbReference type="AlphaFoldDB" id="A0AAP5AGZ5"/>
<protein>
    <submittedName>
        <fullName evidence="1">Uncharacterized protein</fullName>
    </submittedName>
</protein>
<accession>A0AAP5AGZ5</accession>
<proteinExistence type="predicted"/>
<sequence length="73" mass="7908">MLHDRTLRDHPFSKGNHGITGRITTWLGHAADLKGLLANIADMIVLGEMAGCDMSLEEGMAIGLIVPDPWGRL</sequence>
<name>A0AAP5AGZ5_9GAMM</name>